<dbReference type="PATRIC" id="fig|1619313.3.peg.4314"/>
<evidence type="ECO:0008006" key="4">
    <source>
        <dbReference type="Google" id="ProtNLM"/>
    </source>
</evidence>
<accession>A0A0U5GUH2</accession>
<dbReference type="Pfam" id="PF11444">
    <property type="entry name" value="DUF2895"/>
    <property type="match status" value="1"/>
</dbReference>
<geneLocation type="plasmid" evidence="3">
    <name>pEM02</name>
</geneLocation>
<evidence type="ECO:0000256" key="1">
    <source>
        <dbReference type="SAM" id="Phobius"/>
    </source>
</evidence>
<dbReference type="OrthoDB" id="8558441at2"/>
<keyword evidence="1" id="KW-0812">Transmembrane</keyword>
<organism evidence="2 3">
    <name type="scientific">Duffyella gerundensis</name>
    <dbReference type="NCBI Taxonomy" id="1619313"/>
    <lineage>
        <taxon>Bacteria</taxon>
        <taxon>Pseudomonadati</taxon>
        <taxon>Pseudomonadota</taxon>
        <taxon>Gammaproteobacteria</taxon>
        <taxon>Enterobacterales</taxon>
        <taxon>Erwiniaceae</taxon>
        <taxon>Duffyella</taxon>
    </lineage>
</organism>
<dbReference type="AlphaFoldDB" id="A0A0U5GUH2"/>
<evidence type="ECO:0000313" key="2">
    <source>
        <dbReference type="EMBL" id="CUU26370.1"/>
    </source>
</evidence>
<dbReference type="NCBIfam" id="TIGR03746">
    <property type="entry name" value="conj_TIGR03746"/>
    <property type="match status" value="1"/>
</dbReference>
<feature type="transmembrane region" description="Helical" evidence="1">
    <location>
        <begin position="16"/>
        <end position="37"/>
    </location>
</feature>
<evidence type="ECO:0000313" key="3">
    <source>
        <dbReference type="Proteomes" id="UP000059419"/>
    </source>
</evidence>
<protein>
    <recommendedName>
        <fullName evidence="4">Integrating conjugative element protein</fullName>
    </recommendedName>
</protein>
<gene>
    <name evidence="2" type="ORF">EM595_p1124</name>
</gene>
<sequence>MSRFRHAVKGRDQHIFTLRAACVVLLILLMTALGGWMRAPEKLTIHNPPDLRKGSTRPWWEIPPPTVYGFTYYIFQQLNAWPKNGKVDYPARIQSLSSYLTPQCKAFLEEDAKQRGEKNELTDRVRVVYEIPGRGYDTNSVKVVDRDNWVVKLDLVADEYYLTEPVKRVTVRYPIRVVRWDGDSETNPFGMALDCYDGIPQRLSAAPELPKHTNKGMF</sequence>
<dbReference type="KEGG" id="ege:EM595_p1124"/>
<keyword evidence="3" id="KW-1185">Reference proteome</keyword>
<dbReference type="RefSeq" id="WP_067437299.1">
    <property type="nucleotide sequence ID" value="NZ_CP073264.1"/>
</dbReference>
<proteinExistence type="predicted"/>
<keyword evidence="1" id="KW-1133">Transmembrane helix</keyword>
<dbReference type="EMBL" id="LN907829">
    <property type="protein sequence ID" value="CUU26370.1"/>
    <property type="molecule type" value="Genomic_DNA"/>
</dbReference>
<keyword evidence="1" id="KW-0472">Membrane</keyword>
<name>A0A0U5GUH2_9GAMM</name>
<dbReference type="Proteomes" id="UP000059419">
    <property type="component" value="Plasmid pEM02"/>
</dbReference>
<dbReference type="InterPro" id="IPR021548">
    <property type="entry name" value="DUF2895"/>
</dbReference>
<dbReference type="GeneID" id="84615598"/>
<reference evidence="3" key="1">
    <citation type="submission" date="2015-11" db="EMBL/GenBank/DDBJ databases">
        <authorList>
            <person name="Blom J."/>
        </authorList>
    </citation>
    <scope>NUCLEOTIDE SEQUENCE [LARGE SCALE GENOMIC DNA]</scope>
    <source>
        <plasmid evidence="3">pEM02</plasmid>
    </source>
</reference>